<evidence type="ECO:0000313" key="2">
    <source>
        <dbReference type="Proteomes" id="UP000683925"/>
    </source>
</evidence>
<gene>
    <name evidence="1" type="ORF">POCTA_138.1.T0680262</name>
</gene>
<evidence type="ECO:0000313" key="1">
    <source>
        <dbReference type="EMBL" id="CAD8177344.1"/>
    </source>
</evidence>
<organism evidence="1 2">
    <name type="scientific">Paramecium octaurelia</name>
    <dbReference type="NCBI Taxonomy" id="43137"/>
    <lineage>
        <taxon>Eukaryota</taxon>
        <taxon>Sar</taxon>
        <taxon>Alveolata</taxon>
        <taxon>Ciliophora</taxon>
        <taxon>Intramacronucleata</taxon>
        <taxon>Oligohymenophorea</taxon>
        <taxon>Peniculida</taxon>
        <taxon>Parameciidae</taxon>
        <taxon>Paramecium</taxon>
    </lineage>
</organism>
<dbReference type="Proteomes" id="UP000683925">
    <property type="component" value="Unassembled WGS sequence"/>
</dbReference>
<dbReference type="AlphaFoldDB" id="A0A8S1VJE6"/>
<proteinExistence type="predicted"/>
<keyword evidence="2" id="KW-1185">Reference proteome</keyword>
<accession>A0A8S1VJE6</accession>
<dbReference type="EMBL" id="CAJJDP010000067">
    <property type="protein sequence ID" value="CAD8177344.1"/>
    <property type="molecule type" value="Genomic_DNA"/>
</dbReference>
<sequence length="52" mass="6377">MKLQKEELNQQQGLIQNRMILVKRKQILESNRELEFSENFNLQPMMIYRVKP</sequence>
<name>A0A8S1VJE6_PAROT</name>
<reference evidence="1" key="1">
    <citation type="submission" date="2021-01" db="EMBL/GenBank/DDBJ databases">
        <authorList>
            <consortium name="Genoscope - CEA"/>
            <person name="William W."/>
        </authorList>
    </citation>
    <scope>NUCLEOTIDE SEQUENCE</scope>
</reference>
<protein>
    <submittedName>
        <fullName evidence="1">Uncharacterized protein</fullName>
    </submittedName>
</protein>
<comment type="caution">
    <text evidence="1">The sequence shown here is derived from an EMBL/GenBank/DDBJ whole genome shotgun (WGS) entry which is preliminary data.</text>
</comment>